<evidence type="ECO:0000259" key="1">
    <source>
        <dbReference type="PROSITE" id="PS50097"/>
    </source>
</evidence>
<sequence length="350" mass="38902">MDGIQKSKFWFADGNIVIIAGPVAFKVHRGQLERHSEIFHDLFSIPQPAEQELIDGCPCVELHDPPQDVLYLLMALYDGLYFDKSSVGNFPIIAAVLRLSTKYVIEHLRQRCLVHLGADWPSTLEGWDARENAAIDKHGTYSPRDTCAHPTLVIQLATALDLRHLLLAAYYDLSRYGPRRIISGAPVPSPSPVPSKDERAVVYLERHELQMVLLGREAGQRFLSAFIETELTNRPVAAQCTNRHHDAGRVCRESTYYVMLNVLRAVGGVTHGRDADVLFTLTQTVDMLSRTDFTDGVRRCGLKICAACKEDLAACVAKARQHVWHLIPQWFGLEAGPVSPGLAGGLDTLD</sequence>
<gene>
    <name evidence="2" type="ORF">PHACADRAFT_188574</name>
</gene>
<proteinExistence type="predicted"/>
<dbReference type="Gene3D" id="3.30.710.10">
    <property type="entry name" value="Potassium Channel Kv1.1, Chain A"/>
    <property type="match status" value="1"/>
</dbReference>
<dbReference type="EMBL" id="JH930479">
    <property type="protein sequence ID" value="EKM50332.1"/>
    <property type="molecule type" value="Genomic_DNA"/>
</dbReference>
<dbReference type="InterPro" id="IPR011333">
    <property type="entry name" value="SKP1/BTB/POZ_sf"/>
</dbReference>
<dbReference type="SUPFAM" id="SSF54695">
    <property type="entry name" value="POZ domain"/>
    <property type="match status" value="1"/>
</dbReference>
<dbReference type="InterPro" id="IPR000210">
    <property type="entry name" value="BTB/POZ_dom"/>
</dbReference>
<accession>K5WJD7</accession>
<evidence type="ECO:0000313" key="2">
    <source>
        <dbReference type="EMBL" id="EKM50332.1"/>
    </source>
</evidence>
<name>K5WJD7_PHACS</name>
<dbReference type="RefSeq" id="XP_007401515.1">
    <property type="nucleotide sequence ID" value="XM_007401453.1"/>
</dbReference>
<dbReference type="HOGENOM" id="CLU_033082_1_2_1"/>
<feature type="domain" description="BTB" evidence="1">
    <location>
        <begin position="14"/>
        <end position="79"/>
    </location>
</feature>
<dbReference type="KEGG" id="pco:PHACADRAFT_188574"/>
<keyword evidence="3" id="KW-1185">Reference proteome</keyword>
<dbReference type="InParanoid" id="K5WJD7"/>
<protein>
    <recommendedName>
        <fullName evidence="1">BTB domain-containing protein</fullName>
    </recommendedName>
</protein>
<dbReference type="GeneID" id="18910500"/>
<dbReference type="STRING" id="650164.K5WJD7"/>
<dbReference type="OrthoDB" id="3220652at2759"/>
<dbReference type="PROSITE" id="PS50097">
    <property type="entry name" value="BTB"/>
    <property type="match status" value="1"/>
</dbReference>
<dbReference type="AlphaFoldDB" id="K5WJD7"/>
<reference evidence="2 3" key="1">
    <citation type="journal article" date="2012" name="BMC Genomics">
        <title>Comparative genomics of the white-rot fungi, Phanerochaete carnosa and P. chrysosporium, to elucidate the genetic basis of the distinct wood types they colonize.</title>
        <authorList>
            <person name="Suzuki H."/>
            <person name="MacDonald J."/>
            <person name="Syed K."/>
            <person name="Salamov A."/>
            <person name="Hori C."/>
            <person name="Aerts A."/>
            <person name="Henrissat B."/>
            <person name="Wiebenga A."/>
            <person name="vanKuyk P.A."/>
            <person name="Barry K."/>
            <person name="Lindquist E."/>
            <person name="LaButti K."/>
            <person name="Lapidus A."/>
            <person name="Lucas S."/>
            <person name="Coutinho P."/>
            <person name="Gong Y."/>
            <person name="Samejima M."/>
            <person name="Mahadevan R."/>
            <person name="Abou-Zaid M."/>
            <person name="de Vries R.P."/>
            <person name="Igarashi K."/>
            <person name="Yadav J.S."/>
            <person name="Grigoriev I.V."/>
            <person name="Master E.R."/>
        </authorList>
    </citation>
    <scope>NUCLEOTIDE SEQUENCE [LARGE SCALE GENOMIC DNA]</scope>
    <source>
        <strain evidence="2 3">HHB-10118-sp</strain>
    </source>
</reference>
<organism evidence="2 3">
    <name type="scientific">Phanerochaete carnosa (strain HHB-10118-sp)</name>
    <name type="common">White-rot fungus</name>
    <name type="synonym">Peniophora carnosa</name>
    <dbReference type="NCBI Taxonomy" id="650164"/>
    <lineage>
        <taxon>Eukaryota</taxon>
        <taxon>Fungi</taxon>
        <taxon>Dikarya</taxon>
        <taxon>Basidiomycota</taxon>
        <taxon>Agaricomycotina</taxon>
        <taxon>Agaricomycetes</taxon>
        <taxon>Polyporales</taxon>
        <taxon>Phanerochaetaceae</taxon>
        <taxon>Phanerochaete</taxon>
    </lineage>
</organism>
<dbReference type="Proteomes" id="UP000008370">
    <property type="component" value="Unassembled WGS sequence"/>
</dbReference>
<evidence type="ECO:0000313" key="3">
    <source>
        <dbReference type="Proteomes" id="UP000008370"/>
    </source>
</evidence>